<dbReference type="InterPro" id="IPR023165">
    <property type="entry name" value="rRNA_Ade_diMease-like_C"/>
</dbReference>
<comment type="similarity">
    <text evidence="7">Belongs to the class I-like SAM-binding methyltransferase superfamily. rRNA adenine N(6)-methyltransferase family. RsmA subfamily.</text>
</comment>
<accession>R4YL12</accession>
<feature type="domain" description="Ribosomal RNA adenine methylase transferase N-terminal" evidence="10">
    <location>
        <begin position="50"/>
        <end position="228"/>
    </location>
</feature>
<feature type="binding site" evidence="7 8">
    <location>
        <position position="45"/>
    </location>
    <ligand>
        <name>S-adenosyl-L-methionine</name>
        <dbReference type="ChEBI" id="CHEBI:59789"/>
    </ligand>
</feature>
<dbReference type="GO" id="GO:0052908">
    <property type="term" value="F:16S rRNA (adenine(1518)-N(6)/adenine(1519)-N(6))-dimethyltransferase activity"/>
    <property type="evidence" value="ECO:0007669"/>
    <property type="project" value="UniProtKB-EC"/>
</dbReference>
<organism evidence="11 12">
    <name type="scientific">Oleispira antarctica RB-8</name>
    <dbReference type="NCBI Taxonomy" id="698738"/>
    <lineage>
        <taxon>Bacteria</taxon>
        <taxon>Pseudomonadati</taxon>
        <taxon>Pseudomonadota</taxon>
        <taxon>Gammaproteobacteria</taxon>
        <taxon>Oceanospirillales</taxon>
        <taxon>Oceanospirillaceae</taxon>
        <taxon>Oleispira</taxon>
    </lineage>
</organism>
<dbReference type="STRING" id="698738.OLEAN_C09040"/>
<evidence type="ECO:0000256" key="2">
    <source>
        <dbReference type="ARBA" id="ARBA00022552"/>
    </source>
</evidence>
<feature type="binding site" evidence="7 8">
    <location>
        <position position="43"/>
    </location>
    <ligand>
        <name>S-adenosyl-L-methionine</name>
        <dbReference type="ChEBI" id="CHEBI:59789"/>
    </ligand>
</feature>
<dbReference type="InterPro" id="IPR029063">
    <property type="entry name" value="SAM-dependent_MTases_sf"/>
</dbReference>
<dbReference type="FunFam" id="1.10.8.100:FF:000001">
    <property type="entry name" value="Ribosomal RNA small subunit methyltransferase A"/>
    <property type="match status" value="1"/>
</dbReference>
<keyword evidence="6 7" id="KW-0694">RNA-binding</keyword>
<comment type="catalytic activity">
    <reaction evidence="7">
        <text>adenosine(1518)/adenosine(1519) in 16S rRNA + 4 S-adenosyl-L-methionine = N(6)-dimethyladenosine(1518)/N(6)-dimethyladenosine(1519) in 16S rRNA + 4 S-adenosyl-L-homocysteine + 4 H(+)</text>
        <dbReference type="Rhea" id="RHEA:19609"/>
        <dbReference type="Rhea" id="RHEA-COMP:10232"/>
        <dbReference type="Rhea" id="RHEA-COMP:10233"/>
        <dbReference type="ChEBI" id="CHEBI:15378"/>
        <dbReference type="ChEBI" id="CHEBI:57856"/>
        <dbReference type="ChEBI" id="CHEBI:59789"/>
        <dbReference type="ChEBI" id="CHEBI:74411"/>
        <dbReference type="ChEBI" id="CHEBI:74493"/>
        <dbReference type="EC" id="2.1.1.182"/>
    </reaction>
</comment>
<dbReference type="Gene3D" id="1.10.8.100">
    <property type="entry name" value="Ribosomal RNA adenine dimethylase-like, domain 2"/>
    <property type="match status" value="1"/>
</dbReference>
<dbReference type="AlphaFoldDB" id="R4YL12"/>
<keyword evidence="1 7" id="KW-0963">Cytoplasm</keyword>
<evidence type="ECO:0000256" key="8">
    <source>
        <dbReference type="PROSITE-ProRule" id="PRU01026"/>
    </source>
</evidence>
<evidence type="ECO:0000256" key="3">
    <source>
        <dbReference type="ARBA" id="ARBA00022603"/>
    </source>
</evidence>
<feature type="region of interest" description="Disordered" evidence="9">
    <location>
        <begin position="1"/>
        <end position="24"/>
    </location>
</feature>
<dbReference type="PANTHER" id="PTHR11727:SF7">
    <property type="entry name" value="DIMETHYLADENOSINE TRANSFERASE-RELATED"/>
    <property type="match status" value="1"/>
</dbReference>
<keyword evidence="2 7" id="KW-0698">rRNA processing</keyword>
<dbReference type="EC" id="2.1.1.182" evidence="7"/>
<comment type="subcellular location">
    <subcellularLocation>
        <location evidence="7">Cytoplasm</location>
    </subcellularLocation>
</comment>
<dbReference type="SUPFAM" id="SSF53335">
    <property type="entry name" value="S-adenosyl-L-methionine-dependent methyltransferases"/>
    <property type="match status" value="1"/>
</dbReference>
<dbReference type="PATRIC" id="fig|698738.3.peg.944"/>
<dbReference type="PROSITE" id="PS51689">
    <property type="entry name" value="SAM_RNA_A_N6_MT"/>
    <property type="match status" value="1"/>
</dbReference>
<evidence type="ECO:0000256" key="4">
    <source>
        <dbReference type="ARBA" id="ARBA00022679"/>
    </source>
</evidence>
<evidence type="ECO:0000256" key="7">
    <source>
        <dbReference type="HAMAP-Rule" id="MF_00607"/>
    </source>
</evidence>
<evidence type="ECO:0000256" key="9">
    <source>
        <dbReference type="SAM" id="MobiDB-lite"/>
    </source>
</evidence>
<sequence length="304" mass="34062">MSDFNAPRSTGNTRKKAGRQKSAAQKVLTANQGHKARKRFGQNFLHDANIINKIVLAINPKEGQNLVEIGPGMGAITGPVLEATGALNVVEIDRDLIPRLRTQFFNYPNFKVYEGDALQYDFTQLIDKEAENPAPLRIIGNLPYNISTPLIFHLLSYTEQHLVHDMHFMLQKEVVDRLAAGPGTSDYGRLGIMAQYWCRVEPLFIVGPGAFNPPPKVDSAIVRLVPHKTLPFPTKDVTTFQNVVRQAFSMRRKTLRNTLKVMITAENIESLDIDSGLRPERLSLEQYVKIADFVTDNPLISEGQ</sequence>
<dbReference type="NCBIfam" id="TIGR00755">
    <property type="entry name" value="ksgA"/>
    <property type="match status" value="1"/>
</dbReference>
<dbReference type="InterPro" id="IPR001737">
    <property type="entry name" value="KsgA/Erm"/>
</dbReference>
<comment type="function">
    <text evidence="7">Specifically dimethylates two adjacent adenosines (A1518 and A1519) in the loop of a conserved hairpin near the 3'-end of 16S rRNA in the 30S particle. May play a critical role in biogenesis of 30S subunits.</text>
</comment>
<evidence type="ECO:0000259" key="10">
    <source>
        <dbReference type="SMART" id="SM00650"/>
    </source>
</evidence>
<dbReference type="Proteomes" id="UP000032749">
    <property type="component" value="Chromosome"/>
</dbReference>
<dbReference type="InterPro" id="IPR011530">
    <property type="entry name" value="rRNA_adenine_dimethylase"/>
</dbReference>
<evidence type="ECO:0000256" key="1">
    <source>
        <dbReference type="ARBA" id="ARBA00022490"/>
    </source>
</evidence>
<dbReference type="Gene3D" id="3.40.50.150">
    <property type="entry name" value="Vaccinia Virus protein VP39"/>
    <property type="match status" value="1"/>
</dbReference>
<name>R4YL12_OLEAN</name>
<dbReference type="GO" id="GO:0005829">
    <property type="term" value="C:cytosol"/>
    <property type="evidence" value="ECO:0007669"/>
    <property type="project" value="TreeGrafter"/>
</dbReference>
<gene>
    <name evidence="7" type="primary">rsmA</name>
    <name evidence="7 11" type="synonym">ksgA</name>
    <name evidence="11" type="ORF">OLEAN_C09040</name>
</gene>
<reference evidence="11 12" key="1">
    <citation type="journal article" date="2013" name="Nat. Commun.">
        <title>Genome sequence and functional genomic analysis of the oil-degrading bacterium Oleispira antarctica.</title>
        <authorList>
            <person name="Kube M."/>
            <person name="Chernikova T.N."/>
            <person name="Al-Ramahi Y."/>
            <person name="Beloqui A."/>
            <person name="Lopez-Cortez N."/>
            <person name="Guazzaroni M.E."/>
            <person name="Heipieper H.J."/>
            <person name="Klages S."/>
            <person name="Kotsyurbenko O.R."/>
            <person name="Langer I."/>
            <person name="Nechitaylo T.Y."/>
            <person name="Lunsdorf H."/>
            <person name="Fernandez M."/>
            <person name="Juarez S."/>
            <person name="Ciordia S."/>
            <person name="Singer A."/>
            <person name="Kagan O."/>
            <person name="Egorova O."/>
            <person name="Petit P.A."/>
            <person name="Stogios P."/>
            <person name="Kim Y."/>
            <person name="Tchigvintsev A."/>
            <person name="Flick R."/>
            <person name="Denaro R."/>
            <person name="Genovese M."/>
            <person name="Albar J.P."/>
            <person name="Reva O.N."/>
            <person name="Martinez-Gomariz M."/>
            <person name="Tran H."/>
            <person name="Ferrer M."/>
            <person name="Savchenko A."/>
            <person name="Yakunin A.F."/>
            <person name="Yakimov M.M."/>
            <person name="Golyshina O.V."/>
            <person name="Reinhardt R."/>
            <person name="Golyshin P.N."/>
        </authorList>
    </citation>
    <scope>NUCLEOTIDE SEQUENCE [LARGE SCALE GENOMIC DNA]</scope>
</reference>
<dbReference type="InterPro" id="IPR020596">
    <property type="entry name" value="rRNA_Ade_Mease_Trfase_CS"/>
</dbReference>
<dbReference type="KEGG" id="oai:OLEAN_C09040"/>
<evidence type="ECO:0000256" key="5">
    <source>
        <dbReference type="ARBA" id="ARBA00022691"/>
    </source>
</evidence>
<dbReference type="HOGENOM" id="CLU_041220_0_1_6"/>
<feature type="binding site" evidence="7 8">
    <location>
        <position position="70"/>
    </location>
    <ligand>
        <name>S-adenosyl-L-methionine</name>
        <dbReference type="ChEBI" id="CHEBI:59789"/>
    </ligand>
</feature>
<proteinExistence type="inferred from homology"/>
<evidence type="ECO:0000256" key="6">
    <source>
        <dbReference type="ARBA" id="ARBA00022884"/>
    </source>
</evidence>
<dbReference type="SMART" id="SM00650">
    <property type="entry name" value="rADc"/>
    <property type="match status" value="1"/>
</dbReference>
<keyword evidence="12" id="KW-1185">Reference proteome</keyword>
<dbReference type="HAMAP" id="MF_00607">
    <property type="entry name" value="16SrRNA_methyltr_A"/>
    <property type="match status" value="1"/>
</dbReference>
<keyword evidence="5 7" id="KW-0949">S-adenosyl-L-methionine</keyword>
<dbReference type="EMBL" id="FO203512">
    <property type="protein sequence ID" value="CCK75080.1"/>
    <property type="molecule type" value="Genomic_DNA"/>
</dbReference>
<dbReference type="PANTHER" id="PTHR11727">
    <property type="entry name" value="DIMETHYLADENOSINE TRANSFERASE"/>
    <property type="match status" value="1"/>
</dbReference>
<evidence type="ECO:0000313" key="11">
    <source>
        <dbReference type="EMBL" id="CCK75080.1"/>
    </source>
</evidence>
<feature type="binding site" evidence="7 8">
    <location>
        <position position="91"/>
    </location>
    <ligand>
        <name>S-adenosyl-L-methionine</name>
        <dbReference type="ChEBI" id="CHEBI:59789"/>
    </ligand>
</feature>
<feature type="binding site" evidence="7 8">
    <location>
        <position position="141"/>
    </location>
    <ligand>
        <name>S-adenosyl-L-methionine</name>
        <dbReference type="ChEBI" id="CHEBI:59789"/>
    </ligand>
</feature>
<keyword evidence="3 7" id="KW-0489">Methyltransferase</keyword>
<dbReference type="Pfam" id="PF00398">
    <property type="entry name" value="RrnaAD"/>
    <property type="match status" value="1"/>
</dbReference>
<keyword evidence="4 7" id="KW-0808">Transferase</keyword>
<dbReference type="GO" id="GO:0003723">
    <property type="term" value="F:RNA binding"/>
    <property type="evidence" value="ECO:0007669"/>
    <property type="project" value="UniProtKB-UniRule"/>
</dbReference>
<evidence type="ECO:0000313" key="12">
    <source>
        <dbReference type="Proteomes" id="UP000032749"/>
    </source>
</evidence>
<feature type="binding site" evidence="7 8">
    <location>
        <position position="116"/>
    </location>
    <ligand>
        <name>S-adenosyl-L-methionine</name>
        <dbReference type="ChEBI" id="CHEBI:59789"/>
    </ligand>
</feature>
<dbReference type="PROSITE" id="PS01131">
    <property type="entry name" value="RRNA_A_DIMETH"/>
    <property type="match status" value="1"/>
</dbReference>
<dbReference type="OrthoDB" id="9814755at2"/>
<protein>
    <recommendedName>
        <fullName evidence="7">Ribosomal RNA small subunit methyltransferase A</fullName>
        <ecNumber evidence="7">2.1.1.182</ecNumber>
    </recommendedName>
    <alternativeName>
        <fullName evidence="7">16S rRNA (adenine(1518)-N(6)/adenine(1519)-N(6))-dimethyltransferase</fullName>
    </alternativeName>
    <alternativeName>
        <fullName evidence="7">16S rRNA dimethyladenosine transferase</fullName>
    </alternativeName>
    <alternativeName>
        <fullName evidence="7">16S rRNA dimethylase</fullName>
    </alternativeName>
    <alternativeName>
        <fullName evidence="7">S-adenosylmethionine-6-N', N'-adenosyl(rRNA) dimethyltransferase</fullName>
    </alternativeName>
</protein>
<dbReference type="InterPro" id="IPR020598">
    <property type="entry name" value="rRNA_Ade_methylase_Trfase_N"/>
</dbReference>